<keyword evidence="3" id="KW-1185">Reference proteome</keyword>
<evidence type="ECO:0000256" key="1">
    <source>
        <dbReference type="SAM" id="MobiDB-lite"/>
    </source>
</evidence>
<comment type="caution">
    <text evidence="2">The sequence shown here is derived from an EMBL/GenBank/DDBJ whole genome shotgun (WGS) entry which is preliminary data.</text>
</comment>
<evidence type="ECO:0000313" key="3">
    <source>
        <dbReference type="Proteomes" id="UP000654370"/>
    </source>
</evidence>
<accession>A0A8H7UJE4</accession>
<protein>
    <submittedName>
        <fullName evidence="2">Uncharacterized protein</fullName>
    </submittedName>
</protein>
<proteinExistence type="predicted"/>
<reference evidence="2" key="1">
    <citation type="submission" date="2020-12" db="EMBL/GenBank/DDBJ databases">
        <title>Metabolic potential, ecology and presence of endohyphal bacteria is reflected in genomic diversity of Mucoromycotina.</title>
        <authorList>
            <person name="Muszewska A."/>
            <person name="Okrasinska A."/>
            <person name="Steczkiewicz K."/>
            <person name="Drgas O."/>
            <person name="Orlowska M."/>
            <person name="Perlinska-Lenart U."/>
            <person name="Aleksandrzak-Piekarczyk T."/>
            <person name="Szatraj K."/>
            <person name="Zielenkiewicz U."/>
            <person name="Pilsyk S."/>
            <person name="Malc E."/>
            <person name="Mieczkowski P."/>
            <person name="Kruszewska J.S."/>
            <person name="Biernat P."/>
            <person name="Pawlowska J."/>
        </authorList>
    </citation>
    <scope>NUCLEOTIDE SEQUENCE</scope>
    <source>
        <strain evidence="2">WA0000067209</strain>
    </source>
</reference>
<name>A0A8H7UJE4_MORIS</name>
<feature type="compositionally biased region" description="Basic and acidic residues" evidence="1">
    <location>
        <begin position="56"/>
        <end position="66"/>
    </location>
</feature>
<feature type="region of interest" description="Disordered" evidence="1">
    <location>
        <begin position="1"/>
        <end position="76"/>
    </location>
</feature>
<dbReference type="OrthoDB" id="2355551at2759"/>
<evidence type="ECO:0000313" key="2">
    <source>
        <dbReference type="EMBL" id="KAG2181164.1"/>
    </source>
</evidence>
<dbReference type="AlphaFoldDB" id="A0A8H7UJE4"/>
<sequence>MSALRETADKVAQAFQPNDHNEIPADQSAGNTTAEEKTADIKSQGNISAEGNMADKAQKDSADRSARYGGANQPTQ</sequence>
<gene>
    <name evidence="2" type="ORF">INT43_008746</name>
</gene>
<dbReference type="EMBL" id="JAEPQZ010000005">
    <property type="protein sequence ID" value="KAG2181164.1"/>
    <property type="molecule type" value="Genomic_DNA"/>
</dbReference>
<organism evidence="2 3">
    <name type="scientific">Mortierella isabellina</name>
    <name type="common">Filamentous fungus</name>
    <name type="synonym">Umbelopsis isabellina</name>
    <dbReference type="NCBI Taxonomy" id="91625"/>
    <lineage>
        <taxon>Eukaryota</taxon>
        <taxon>Fungi</taxon>
        <taxon>Fungi incertae sedis</taxon>
        <taxon>Mucoromycota</taxon>
        <taxon>Mucoromycotina</taxon>
        <taxon>Umbelopsidomycetes</taxon>
        <taxon>Umbelopsidales</taxon>
        <taxon>Umbelopsidaceae</taxon>
        <taxon>Umbelopsis</taxon>
    </lineage>
</organism>
<dbReference type="Proteomes" id="UP000654370">
    <property type="component" value="Unassembled WGS sequence"/>
</dbReference>